<sequence length="297" mass="31814">MKITFIGFGHFGRAVASLLEHKEDIEIRAWDTAATGHSCQIEDVEEAVKGAELVIFGVPSAFFADCLKGIKGIPESAVLVSGTKGIDAKSGKLPFEMLEEAFPKNQVAVLSGPMLADELEKGIQTCGTVAARDRKTFAVVLGAFENTSLKLCFSKDILGVALAGVLKNVYTLAFGLSDGLKMGANFKSCVVVQAIREMQTIIQVIGGEAGTMMTHAGIGDLLATGYSDASRNYQYGFSVGAEEKLESRETVEGIGNIDTVLSKLPDKNSFPLMIAIEDIFMKNAEAKERLLEAFKIC</sequence>
<dbReference type="Pfam" id="PF07479">
    <property type="entry name" value="NAD_Gly3P_dh_C"/>
    <property type="match status" value="1"/>
</dbReference>
<dbReference type="PIRSF" id="PIRSF000114">
    <property type="entry name" value="Glycerol-3-P_dh"/>
    <property type="match status" value="1"/>
</dbReference>
<keyword evidence="6" id="KW-1208">Phospholipid metabolism</keyword>
<keyword evidence="4" id="KW-0443">Lipid metabolism</keyword>
<organism evidence="12 13">
    <name type="scientific">Candidatus Uhrbacteria bacterium CG_4_9_14_0_2_um_filter_41_50</name>
    <dbReference type="NCBI Taxonomy" id="1975031"/>
    <lineage>
        <taxon>Bacteria</taxon>
        <taxon>Candidatus Uhriibacteriota</taxon>
    </lineage>
</organism>
<evidence type="ECO:0000256" key="2">
    <source>
        <dbReference type="ARBA" id="ARBA00022516"/>
    </source>
</evidence>
<accession>A0A2M8ENW8</accession>
<feature type="binding site" evidence="8">
    <location>
        <begin position="231"/>
        <end position="232"/>
    </location>
    <ligand>
        <name>substrate</name>
    </ligand>
</feature>
<feature type="domain" description="Glycerol-3-phosphate dehydrogenase NAD-dependent N-terminal" evidence="10">
    <location>
        <begin position="42"/>
        <end position="135"/>
    </location>
</feature>
<feature type="binding site" evidence="8">
    <location>
        <position position="84"/>
    </location>
    <ligand>
        <name>substrate</name>
    </ligand>
</feature>
<dbReference type="GO" id="GO:0051287">
    <property type="term" value="F:NAD binding"/>
    <property type="evidence" value="ECO:0007669"/>
    <property type="project" value="InterPro"/>
</dbReference>
<evidence type="ECO:0000313" key="13">
    <source>
        <dbReference type="Proteomes" id="UP000230251"/>
    </source>
</evidence>
<evidence type="ECO:0000259" key="11">
    <source>
        <dbReference type="Pfam" id="PF07479"/>
    </source>
</evidence>
<evidence type="ECO:0000256" key="4">
    <source>
        <dbReference type="ARBA" id="ARBA00023098"/>
    </source>
</evidence>
<evidence type="ECO:0000256" key="1">
    <source>
        <dbReference type="ARBA" id="ARBA00011009"/>
    </source>
</evidence>
<dbReference type="InterPro" id="IPR011128">
    <property type="entry name" value="G3P_DH_NAD-dep_N"/>
</dbReference>
<dbReference type="InterPro" id="IPR006109">
    <property type="entry name" value="G3P_DH_NAD-dep_C"/>
</dbReference>
<dbReference type="GO" id="GO:0008654">
    <property type="term" value="P:phospholipid biosynthetic process"/>
    <property type="evidence" value="ECO:0007669"/>
    <property type="project" value="UniProtKB-KW"/>
</dbReference>
<feature type="binding site" evidence="9">
    <location>
        <begin position="7"/>
        <end position="12"/>
    </location>
    <ligand>
        <name>NAD(+)</name>
        <dbReference type="ChEBI" id="CHEBI:57540"/>
    </ligand>
</feature>
<dbReference type="SUPFAM" id="SSF51735">
    <property type="entry name" value="NAD(P)-binding Rossmann-fold domains"/>
    <property type="match status" value="1"/>
</dbReference>
<dbReference type="SUPFAM" id="SSF48179">
    <property type="entry name" value="6-phosphogluconate dehydrogenase C-terminal domain-like"/>
    <property type="match status" value="1"/>
</dbReference>
<evidence type="ECO:0000256" key="7">
    <source>
        <dbReference type="PIRSR" id="PIRSR000114-1"/>
    </source>
</evidence>
<dbReference type="AlphaFoldDB" id="A0A2M8ENW8"/>
<keyword evidence="9" id="KW-0520">NAD</keyword>
<keyword evidence="3" id="KW-0560">Oxidoreductase</keyword>
<dbReference type="EMBL" id="PFSI01000039">
    <property type="protein sequence ID" value="PJC24446.1"/>
    <property type="molecule type" value="Genomic_DNA"/>
</dbReference>
<feature type="binding site" evidence="9">
    <location>
        <position position="116"/>
    </location>
    <ligand>
        <name>NAD(+)</name>
        <dbReference type="ChEBI" id="CHEBI:57540"/>
    </ligand>
</feature>
<evidence type="ECO:0000256" key="5">
    <source>
        <dbReference type="ARBA" id="ARBA00023209"/>
    </source>
</evidence>
<reference evidence="13" key="1">
    <citation type="submission" date="2017-09" db="EMBL/GenBank/DDBJ databases">
        <title>Depth-based differentiation of microbial function through sediment-hosted aquifers and enrichment of novel symbionts in the deep terrestrial subsurface.</title>
        <authorList>
            <person name="Probst A.J."/>
            <person name="Ladd B."/>
            <person name="Jarett J.K."/>
            <person name="Geller-Mcgrath D.E."/>
            <person name="Sieber C.M.K."/>
            <person name="Emerson J.B."/>
            <person name="Anantharaman K."/>
            <person name="Thomas B.C."/>
            <person name="Malmstrom R."/>
            <person name="Stieglmeier M."/>
            <person name="Klingl A."/>
            <person name="Woyke T."/>
            <person name="Ryan C.M."/>
            <person name="Banfield J.F."/>
        </authorList>
    </citation>
    <scope>NUCLEOTIDE SEQUENCE [LARGE SCALE GENOMIC DNA]</scope>
</reference>
<name>A0A2M8ENW8_9BACT</name>
<feature type="binding site" evidence="9">
    <location>
        <position position="62"/>
    </location>
    <ligand>
        <name>NAD(+)</name>
        <dbReference type="ChEBI" id="CHEBI:57540"/>
    </ligand>
</feature>
<evidence type="ECO:0000256" key="9">
    <source>
        <dbReference type="PIRSR" id="PIRSR000114-3"/>
    </source>
</evidence>
<dbReference type="Proteomes" id="UP000230251">
    <property type="component" value="Unassembled WGS sequence"/>
</dbReference>
<keyword evidence="2" id="KW-0444">Lipid biosynthesis</keyword>
<evidence type="ECO:0000313" key="12">
    <source>
        <dbReference type="EMBL" id="PJC24446.1"/>
    </source>
</evidence>
<dbReference type="InterPro" id="IPR006168">
    <property type="entry name" value="G3P_DH_NAD-dep"/>
</dbReference>
<keyword evidence="5" id="KW-0594">Phospholipid biosynthesis</keyword>
<dbReference type="PANTHER" id="PTHR11728">
    <property type="entry name" value="GLYCEROL-3-PHOSPHATE DEHYDROGENASE"/>
    <property type="match status" value="1"/>
</dbReference>
<dbReference type="Pfam" id="PF01210">
    <property type="entry name" value="NAD_Gly3P_dh_N"/>
    <property type="match status" value="1"/>
</dbReference>
<evidence type="ECO:0000259" key="10">
    <source>
        <dbReference type="Pfam" id="PF01210"/>
    </source>
</evidence>
<evidence type="ECO:0000256" key="6">
    <source>
        <dbReference type="ARBA" id="ARBA00023264"/>
    </source>
</evidence>
<dbReference type="GO" id="GO:0016616">
    <property type="term" value="F:oxidoreductase activity, acting on the CH-OH group of donors, NAD or NADP as acceptor"/>
    <property type="evidence" value="ECO:0007669"/>
    <property type="project" value="InterPro"/>
</dbReference>
<dbReference type="InterPro" id="IPR013328">
    <property type="entry name" value="6PGD_dom2"/>
</dbReference>
<comment type="similarity">
    <text evidence="1">Belongs to the NAD-dependent glycerol-3-phosphate dehydrogenase family.</text>
</comment>
<feature type="active site" description="Proton acceptor" evidence="7">
    <location>
        <position position="167"/>
    </location>
</feature>
<dbReference type="PANTHER" id="PTHR11728:SF1">
    <property type="entry name" value="GLYCEROL-3-PHOSPHATE DEHYDROGENASE [NAD(+)] 2, CHLOROPLASTIC"/>
    <property type="match status" value="1"/>
</dbReference>
<dbReference type="InterPro" id="IPR008927">
    <property type="entry name" value="6-PGluconate_DH-like_C_sf"/>
</dbReference>
<feature type="domain" description="Glycerol-3-phosphate dehydrogenase NAD-dependent C-terminal" evidence="11">
    <location>
        <begin position="156"/>
        <end position="288"/>
    </location>
</feature>
<evidence type="ECO:0000256" key="8">
    <source>
        <dbReference type="PIRSR" id="PIRSR000114-2"/>
    </source>
</evidence>
<protein>
    <recommendedName>
        <fullName evidence="14">Glycerol-3-phosphate dehydrogenase (NAD(P)(+))</fullName>
    </recommendedName>
</protein>
<dbReference type="GO" id="GO:0005829">
    <property type="term" value="C:cytosol"/>
    <property type="evidence" value="ECO:0007669"/>
    <property type="project" value="TreeGrafter"/>
</dbReference>
<comment type="caution">
    <text evidence="12">The sequence shown here is derived from an EMBL/GenBank/DDBJ whole genome shotgun (WGS) entry which is preliminary data.</text>
</comment>
<evidence type="ECO:0008006" key="14">
    <source>
        <dbReference type="Google" id="ProtNLM"/>
    </source>
</evidence>
<dbReference type="InterPro" id="IPR036291">
    <property type="entry name" value="NAD(P)-bd_dom_sf"/>
</dbReference>
<dbReference type="Gene3D" id="3.40.50.720">
    <property type="entry name" value="NAD(P)-binding Rossmann-like Domain"/>
    <property type="match status" value="1"/>
</dbReference>
<gene>
    <name evidence="12" type="ORF">CO057_02805</name>
</gene>
<dbReference type="GO" id="GO:0005975">
    <property type="term" value="P:carbohydrate metabolic process"/>
    <property type="evidence" value="ECO:0007669"/>
    <property type="project" value="InterPro"/>
</dbReference>
<proteinExistence type="inferred from homology"/>
<dbReference type="GO" id="GO:0046168">
    <property type="term" value="P:glycerol-3-phosphate catabolic process"/>
    <property type="evidence" value="ECO:0007669"/>
    <property type="project" value="InterPro"/>
</dbReference>
<evidence type="ECO:0000256" key="3">
    <source>
        <dbReference type="ARBA" id="ARBA00023002"/>
    </source>
</evidence>
<dbReference type="Gene3D" id="1.10.1040.10">
    <property type="entry name" value="N-(1-d-carboxylethyl)-l-norvaline Dehydrogenase, domain 2"/>
    <property type="match status" value="1"/>
</dbReference>
<feature type="binding site" evidence="9">
    <location>
        <position position="231"/>
    </location>
    <ligand>
        <name>NAD(+)</name>
        <dbReference type="ChEBI" id="CHEBI:57540"/>
    </ligand>
</feature>